<organism evidence="1 2">
    <name type="scientific">Noviherbaspirillum autotrophicum</name>
    <dbReference type="NCBI Taxonomy" id="709839"/>
    <lineage>
        <taxon>Bacteria</taxon>
        <taxon>Pseudomonadati</taxon>
        <taxon>Pseudomonadota</taxon>
        <taxon>Betaproteobacteria</taxon>
        <taxon>Burkholderiales</taxon>
        <taxon>Oxalobacteraceae</taxon>
        <taxon>Noviherbaspirillum</taxon>
    </lineage>
</organism>
<evidence type="ECO:0008006" key="3">
    <source>
        <dbReference type="Google" id="ProtNLM"/>
    </source>
</evidence>
<name>A0A0C1Y7W7_9BURK</name>
<proteinExistence type="predicted"/>
<keyword evidence="2" id="KW-1185">Reference proteome</keyword>
<evidence type="ECO:0000313" key="1">
    <source>
        <dbReference type="EMBL" id="KIF82988.1"/>
    </source>
</evidence>
<dbReference type="EMBL" id="JWJG01000028">
    <property type="protein sequence ID" value="KIF82988.1"/>
    <property type="molecule type" value="Genomic_DNA"/>
</dbReference>
<dbReference type="RefSeq" id="WP_040041619.1">
    <property type="nucleotide sequence ID" value="NZ_JWJG01000028.1"/>
</dbReference>
<dbReference type="PANTHER" id="PTHR40590:SF1">
    <property type="entry name" value="CYTOPLASMIC PROTEIN"/>
    <property type="match status" value="1"/>
</dbReference>
<comment type="caution">
    <text evidence="1">The sequence shown here is derived from an EMBL/GenBank/DDBJ whole genome shotgun (WGS) entry which is preliminary data.</text>
</comment>
<dbReference type="AlphaFoldDB" id="A0A0C1Y7W7"/>
<dbReference type="Pfam" id="PF01963">
    <property type="entry name" value="TraB_PrgY_gumN"/>
    <property type="match status" value="1"/>
</dbReference>
<sequence>MNIRIIFLLSAFAAFLLPFAYGENNPAPAAAQVTAAPRRGALYRVRHQGHTAYLFGTIHVGLPAFYPLDDQVTQALSHATNLVLELDVRQSEPFQAALRKHGRYAEGDSLERHLSPDGLAHLRRTLQQLGMPFEQVTTLKPWLVTNLLMGLDLERQGYQRQHGIEFFLLAQARTKEVQELESAEYQMSLFDGMSDADQEQYLRENLADWEEGELQRKAHALIDAWASADSDAQEQLLRASLAEKTLSADFTHRVLLDKRNPEMADKIGALLKTDETSFVAIGLLHLLGENGVPALLRRSGYEVEKLY</sequence>
<evidence type="ECO:0000313" key="2">
    <source>
        <dbReference type="Proteomes" id="UP000031572"/>
    </source>
</evidence>
<dbReference type="InterPro" id="IPR047111">
    <property type="entry name" value="YbaP-like"/>
</dbReference>
<protein>
    <recommendedName>
        <fullName evidence="3">TraB/GumN family protein</fullName>
    </recommendedName>
</protein>
<dbReference type="InterPro" id="IPR002816">
    <property type="entry name" value="TraB/PrgY/GumN_fam"/>
</dbReference>
<dbReference type="CDD" id="cd14789">
    <property type="entry name" value="Tiki"/>
    <property type="match status" value="1"/>
</dbReference>
<accession>A0A0C1Y7W7</accession>
<dbReference type="PANTHER" id="PTHR40590">
    <property type="entry name" value="CYTOPLASMIC PROTEIN-RELATED"/>
    <property type="match status" value="1"/>
</dbReference>
<dbReference type="OrthoDB" id="9025834at2"/>
<dbReference type="Proteomes" id="UP000031572">
    <property type="component" value="Unassembled WGS sequence"/>
</dbReference>
<reference evidence="1 2" key="1">
    <citation type="submission" date="2014-12" db="EMBL/GenBank/DDBJ databases">
        <title>Denitrispirillum autotrophicum gen. nov., sp. nov., Denitrifying, Facultatively Autotrophic Bacteria Isolated from Rice Paddy Soil.</title>
        <authorList>
            <person name="Ishii S."/>
            <person name="Ashida N."/>
            <person name="Ohno H."/>
            <person name="Otsuka S."/>
            <person name="Yokota A."/>
            <person name="Senoo K."/>
        </authorList>
    </citation>
    <scope>NUCLEOTIDE SEQUENCE [LARGE SCALE GENOMIC DNA]</scope>
    <source>
        <strain evidence="1 2">TSA66</strain>
    </source>
</reference>
<gene>
    <name evidence="1" type="ORF">TSA66_22625</name>
</gene>
<dbReference type="STRING" id="709839.TSA66_22625"/>